<dbReference type="AlphaFoldDB" id="A0A0A9CXZ7"/>
<organism evidence="1">
    <name type="scientific">Arundo donax</name>
    <name type="common">Giant reed</name>
    <name type="synonym">Donax arundinaceus</name>
    <dbReference type="NCBI Taxonomy" id="35708"/>
    <lineage>
        <taxon>Eukaryota</taxon>
        <taxon>Viridiplantae</taxon>
        <taxon>Streptophyta</taxon>
        <taxon>Embryophyta</taxon>
        <taxon>Tracheophyta</taxon>
        <taxon>Spermatophyta</taxon>
        <taxon>Magnoliopsida</taxon>
        <taxon>Liliopsida</taxon>
        <taxon>Poales</taxon>
        <taxon>Poaceae</taxon>
        <taxon>PACMAD clade</taxon>
        <taxon>Arundinoideae</taxon>
        <taxon>Arundineae</taxon>
        <taxon>Arundo</taxon>
    </lineage>
</organism>
<reference evidence="1" key="1">
    <citation type="submission" date="2014-09" db="EMBL/GenBank/DDBJ databases">
        <authorList>
            <person name="Magalhaes I.L.F."/>
            <person name="Oliveira U."/>
            <person name="Santos F.R."/>
            <person name="Vidigal T.H.D.A."/>
            <person name="Brescovit A.D."/>
            <person name="Santos A.J."/>
        </authorList>
    </citation>
    <scope>NUCLEOTIDE SEQUENCE</scope>
    <source>
        <tissue evidence="1">Shoot tissue taken approximately 20 cm above the soil surface</tissue>
    </source>
</reference>
<evidence type="ECO:0000313" key="1">
    <source>
        <dbReference type="EMBL" id="JAD81189.1"/>
    </source>
</evidence>
<protein>
    <submittedName>
        <fullName evidence="1">Uncharacterized protein</fullName>
    </submittedName>
</protein>
<proteinExistence type="predicted"/>
<dbReference type="EMBL" id="GBRH01216706">
    <property type="protein sequence ID" value="JAD81189.1"/>
    <property type="molecule type" value="Transcribed_RNA"/>
</dbReference>
<accession>A0A0A9CXZ7</accession>
<sequence length="114" mass="13168">MSQRQVQKQLSYFLRSLSNTGHYLSATMQHSDKTMQQPTAKLSYRCWWWPSDDSALFILRAKNLLITNRAYLIDLQPSSDTSLMVLMFAGQFSQPISVLVSHATDHTFIMFFLS</sequence>
<name>A0A0A9CXZ7_ARUDO</name>
<reference evidence="1" key="2">
    <citation type="journal article" date="2015" name="Data Brief">
        <title>Shoot transcriptome of the giant reed, Arundo donax.</title>
        <authorList>
            <person name="Barrero R.A."/>
            <person name="Guerrero F.D."/>
            <person name="Moolhuijzen P."/>
            <person name="Goolsby J.A."/>
            <person name="Tidwell J."/>
            <person name="Bellgard S.E."/>
            <person name="Bellgard M.I."/>
        </authorList>
    </citation>
    <scope>NUCLEOTIDE SEQUENCE</scope>
    <source>
        <tissue evidence="1">Shoot tissue taken approximately 20 cm above the soil surface</tissue>
    </source>
</reference>